<comment type="caution">
    <text evidence="1">The sequence shown here is derived from an EMBL/GenBank/DDBJ whole genome shotgun (WGS) entry which is preliminary data.</text>
</comment>
<dbReference type="EMBL" id="RMEA01000001">
    <property type="protein sequence ID" value="MER40763.1"/>
    <property type="molecule type" value="Genomic_DNA"/>
</dbReference>
<reference evidence="1" key="1">
    <citation type="submission" date="2018-10" db="EMBL/GenBank/DDBJ databases">
        <authorList>
            <consortium name="PulseNet: The National Subtyping Network for Foodborne Disease Surveillance"/>
            <person name="Tarr C.L."/>
            <person name="Trees E."/>
            <person name="Katz L.S."/>
            <person name="Carleton-Romer H.A."/>
            <person name="Stroika S."/>
            <person name="Kucerova Z."/>
            <person name="Roache K.F."/>
            <person name="Sabol A.L."/>
            <person name="Besser J."/>
            <person name="Gerner-Smidt P."/>
        </authorList>
    </citation>
    <scope>NUCLEOTIDE SEQUENCE [LARGE SCALE GENOMIC DNA]</scope>
    <source>
        <strain evidence="1">PNUSAS057480</strain>
    </source>
</reference>
<name>A0A3I8FUY5_SALER</name>
<sequence>MAVNERLFREKLDYLRRYGKRIARENPWLEKLLASQSTDPGGGGSVSADHDHQIDNRVLQQALLYGLLLRKVDW</sequence>
<dbReference type="Proteomes" id="UP000885379">
    <property type="component" value="Unassembled WGS sequence"/>
</dbReference>
<proteinExistence type="predicted"/>
<protein>
    <submittedName>
        <fullName evidence="1">Uncharacterized protein</fullName>
    </submittedName>
</protein>
<organism evidence="1">
    <name type="scientific">Salmonella enterica</name>
    <name type="common">Salmonella choleraesuis</name>
    <dbReference type="NCBI Taxonomy" id="28901"/>
    <lineage>
        <taxon>Bacteria</taxon>
        <taxon>Pseudomonadati</taxon>
        <taxon>Pseudomonadota</taxon>
        <taxon>Gammaproteobacteria</taxon>
        <taxon>Enterobacterales</taxon>
        <taxon>Enterobacteriaceae</taxon>
        <taxon>Salmonella</taxon>
    </lineage>
</organism>
<dbReference type="AlphaFoldDB" id="A0A3I8FUY5"/>
<evidence type="ECO:0000313" key="1">
    <source>
        <dbReference type="EMBL" id="MER40763.1"/>
    </source>
</evidence>
<accession>A0A3I8FUY5</accession>
<gene>
    <name evidence="1" type="ORF">ED033_00020</name>
</gene>